<keyword evidence="1" id="KW-0812">Transmembrane</keyword>
<feature type="transmembrane region" description="Helical" evidence="1">
    <location>
        <begin position="179"/>
        <end position="201"/>
    </location>
</feature>
<keyword evidence="1" id="KW-0472">Membrane</keyword>
<keyword evidence="3" id="KW-1185">Reference proteome</keyword>
<dbReference type="Proteomes" id="UP001175271">
    <property type="component" value="Unassembled WGS sequence"/>
</dbReference>
<sequence>MDRFSQRLLASVLAVAISKNEMDSNISADSAHTSVATIGLTTTSTTPVRPQTTTSLRTTTINPKILEGHQHMLYASMFTFSAIAIIMLIVMSFFGKRVRLSAWMFHTVNVSAWNALQLVNFAVVANDTPIPDFIKDQSFLNRSKEIQAGTLTMFAAGMIFLLPYHCLCYAFPHVSSNRFVTWLGWIPILLGINILVVILFTKRDFKDFFGPKPLDVYLFYVNSIYTFVFLTFCIAVMAAIVVYTCKLSIFFTRRDRKPDSDVNISSITFDLMNLIALVPYAYIIWIMGLFVNLFGFMGYTMRVISIDANILAEFAKYIPQSYIDYVMFMMKNDEYLQLFLPSVQLVLTCVAIPDYREQVCVLWCHETKYFR</sequence>
<comment type="caution">
    <text evidence="2">The sequence shown here is derived from an EMBL/GenBank/DDBJ whole genome shotgun (WGS) entry which is preliminary data.</text>
</comment>
<feature type="transmembrane region" description="Helical" evidence="1">
    <location>
        <begin position="271"/>
        <end position="294"/>
    </location>
</feature>
<dbReference type="AlphaFoldDB" id="A0AA39LKL3"/>
<dbReference type="EMBL" id="JAUCMV010000004">
    <property type="protein sequence ID" value="KAK0401191.1"/>
    <property type="molecule type" value="Genomic_DNA"/>
</dbReference>
<organism evidence="2 3">
    <name type="scientific">Steinernema hermaphroditum</name>
    <dbReference type="NCBI Taxonomy" id="289476"/>
    <lineage>
        <taxon>Eukaryota</taxon>
        <taxon>Metazoa</taxon>
        <taxon>Ecdysozoa</taxon>
        <taxon>Nematoda</taxon>
        <taxon>Chromadorea</taxon>
        <taxon>Rhabditida</taxon>
        <taxon>Tylenchina</taxon>
        <taxon>Panagrolaimomorpha</taxon>
        <taxon>Strongyloidoidea</taxon>
        <taxon>Steinernematidae</taxon>
        <taxon>Steinernema</taxon>
    </lineage>
</organism>
<evidence type="ECO:0000313" key="3">
    <source>
        <dbReference type="Proteomes" id="UP001175271"/>
    </source>
</evidence>
<feature type="transmembrane region" description="Helical" evidence="1">
    <location>
        <begin position="72"/>
        <end position="94"/>
    </location>
</feature>
<accession>A0AA39LKL3</accession>
<feature type="transmembrane region" description="Helical" evidence="1">
    <location>
        <begin position="222"/>
        <end position="251"/>
    </location>
</feature>
<keyword evidence="1" id="KW-1133">Transmembrane helix</keyword>
<protein>
    <submittedName>
        <fullName evidence="2">Uncharacterized protein</fullName>
    </submittedName>
</protein>
<feature type="transmembrane region" description="Helical" evidence="1">
    <location>
        <begin position="151"/>
        <end position="173"/>
    </location>
</feature>
<reference evidence="2" key="1">
    <citation type="submission" date="2023-06" db="EMBL/GenBank/DDBJ databases">
        <title>Genomic analysis of the entomopathogenic nematode Steinernema hermaphroditum.</title>
        <authorList>
            <person name="Schwarz E.M."/>
            <person name="Heppert J.K."/>
            <person name="Baniya A."/>
            <person name="Schwartz H.T."/>
            <person name="Tan C.-H."/>
            <person name="Antoshechkin I."/>
            <person name="Sternberg P.W."/>
            <person name="Goodrich-Blair H."/>
            <person name="Dillman A.R."/>
        </authorList>
    </citation>
    <scope>NUCLEOTIDE SEQUENCE</scope>
    <source>
        <strain evidence="2">PS9179</strain>
        <tissue evidence="2">Whole animal</tissue>
    </source>
</reference>
<gene>
    <name evidence="2" type="ORF">QR680_015636</name>
</gene>
<evidence type="ECO:0000256" key="1">
    <source>
        <dbReference type="SAM" id="Phobius"/>
    </source>
</evidence>
<name>A0AA39LKL3_9BILA</name>
<evidence type="ECO:0000313" key="2">
    <source>
        <dbReference type="EMBL" id="KAK0401191.1"/>
    </source>
</evidence>
<proteinExistence type="predicted"/>